<evidence type="ECO:0000256" key="2">
    <source>
        <dbReference type="ARBA" id="ARBA00022448"/>
    </source>
</evidence>
<dbReference type="GO" id="GO:0005524">
    <property type="term" value="F:ATP binding"/>
    <property type="evidence" value="ECO:0007669"/>
    <property type="project" value="UniProtKB-KW"/>
</dbReference>
<evidence type="ECO:0000256" key="4">
    <source>
        <dbReference type="ARBA" id="ARBA00022840"/>
    </source>
</evidence>
<dbReference type="OrthoDB" id="5292475at2"/>
<keyword evidence="4 8" id="KW-0067">ATP-binding</keyword>
<dbReference type="EMBL" id="SNYK01000012">
    <property type="protein sequence ID" value="TDQ36517.1"/>
    <property type="molecule type" value="Genomic_DNA"/>
</dbReference>
<evidence type="ECO:0000313" key="9">
    <source>
        <dbReference type="Proteomes" id="UP000294575"/>
    </source>
</evidence>
<proteinExistence type="inferred from homology"/>
<comment type="function">
    <text evidence="6">Part of the ABC transporter complex HmuTUV involved in hemin import. Responsible for energy coupling to the transport system.</text>
</comment>
<dbReference type="Gene3D" id="3.40.50.300">
    <property type="entry name" value="P-loop containing nucleotide triphosphate hydrolases"/>
    <property type="match status" value="1"/>
</dbReference>
<dbReference type="InterPro" id="IPR003439">
    <property type="entry name" value="ABC_transporter-like_ATP-bd"/>
</dbReference>
<dbReference type="CDD" id="cd03214">
    <property type="entry name" value="ABC_Iron-Siderophores_B12_Hemin"/>
    <property type="match status" value="1"/>
</dbReference>
<name>A0A4V3D4J6_9GAMM</name>
<comment type="caution">
    <text evidence="8">The sequence shown here is derived from an EMBL/GenBank/DDBJ whole genome shotgun (WGS) entry which is preliminary data.</text>
</comment>
<keyword evidence="5" id="KW-1278">Translocase</keyword>
<dbReference type="SUPFAM" id="SSF52540">
    <property type="entry name" value="P-loop containing nucleoside triphosphate hydrolases"/>
    <property type="match status" value="1"/>
</dbReference>
<evidence type="ECO:0000256" key="5">
    <source>
        <dbReference type="ARBA" id="ARBA00022967"/>
    </source>
</evidence>
<dbReference type="RefSeq" id="WP_101496059.1">
    <property type="nucleotide sequence ID" value="NZ_LNJZ01000003.1"/>
</dbReference>
<dbReference type="Proteomes" id="UP000294575">
    <property type="component" value="Unassembled WGS sequence"/>
</dbReference>
<keyword evidence="2" id="KW-0813">Transport</keyword>
<dbReference type="FunFam" id="3.40.50.300:FF:000134">
    <property type="entry name" value="Iron-enterobactin ABC transporter ATP-binding protein"/>
    <property type="match status" value="1"/>
</dbReference>
<dbReference type="InterPro" id="IPR003593">
    <property type="entry name" value="AAA+_ATPase"/>
</dbReference>
<dbReference type="InterPro" id="IPR027417">
    <property type="entry name" value="P-loop_NTPase"/>
</dbReference>
<keyword evidence="3" id="KW-0547">Nucleotide-binding</keyword>
<evidence type="ECO:0000313" key="8">
    <source>
        <dbReference type="EMBL" id="TDQ36517.1"/>
    </source>
</evidence>
<protein>
    <submittedName>
        <fullName evidence="8">Iron complex transport system ATP-binding protein</fullName>
    </submittedName>
</protein>
<feature type="domain" description="ABC transporter" evidence="7">
    <location>
        <begin position="2"/>
        <end position="233"/>
    </location>
</feature>
<dbReference type="PANTHER" id="PTHR42794">
    <property type="entry name" value="HEMIN IMPORT ATP-BINDING PROTEIN HMUV"/>
    <property type="match status" value="1"/>
</dbReference>
<dbReference type="PROSITE" id="PS50893">
    <property type="entry name" value="ABC_TRANSPORTER_2"/>
    <property type="match status" value="1"/>
</dbReference>
<dbReference type="GO" id="GO:0016887">
    <property type="term" value="F:ATP hydrolysis activity"/>
    <property type="evidence" value="ECO:0007669"/>
    <property type="project" value="InterPro"/>
</dbReference>
<evidence type="ECO:0000256" key="1">
    <source>
        <dbReference type="ARBA" id="ARBA00005417"/>
    </source>
</evidence>
<dbReference type="AlphaFoldDB" id="A0A4V3D4J6"/>
<sequence>MICARNLHYRLKRKALVQDVSFELQDGEVLGLIGPNGSGKSTLLRMLSGIFRPSAGQVLLQGRCLSQWPRHEIAQHMAFVEQQAETHERIRVRDAVELGRTPWLSLLNPWSAQDDAIVGQAMDALNVGHLSQRIWHSLSGGERQRVHLARALAQQPQLLLLDEPTNHLDIQNQLTILRLVDELPVSIIIALHDLNQAMRCDRLLLMHEGRVFALGPPARVLTPDNIREAFGVNSRLLHDPETGQPNLVFTD</sequence>
<evidence type="ECO:0000256" key="6">
    <source>
        <dbReference type="ARBA" id="ARBA00037066"/>
    </source>
</evidence>
<organism evidence="8 9">
    <name type="scientific">Thiopseudomonas denitrificans</name>
    <dbReference type="NCBI Taxonomy" id="1501432"/>
    <lineage>
        <taxon>Bacteria</taxon>
        <taxon>Pseudomonadati</taxon>
        <taxon>Pseudomonadota</taxon>
        <taxon>Gammaproteobacteria</taxon>
        <taxon>Pseudomonadales</taxon>
        <taxon>Pseudomonadaceae</taxon>
        <taxon>Thiopseudomonas</taxon>
    </lineage>
</organism>
<reference evidence="8 9" key="1">
    <citation type="submission" date="2019-03" db="EMBL/GenBank/DDBJ databases">
        <title>Genomic Encyclopedia of Type Strains, Phase IV (KMG-IV): sequencing the most valuable type-strain genomes for metagenomic binning, comparative biology and taxonomic classification.</title>
        <authorList>
            <person name="Goeker M."/>
        </authorList>
    </citation>
    <scope>NUCLEOTIDE SEQUENCE [LARGE SCALE GENOMIC DNA]</scope>
    <source>
        <strain evidence="8 9">DSM 28679</strain>
    </source>
</reference>
<dbReference type="Pfam" id="PF00005">
    <property type="entry name" value="ABC_tran"/>
    <property type="match status" value="1"/>
</dbReference>
<comment type="similarity">
    <text evidence="1">Belongs to the ABC transporter superfamily.</text>
</comment>
<evidence type="ECO:0000256" key="3">
    <source>
        <dbReference type="ARBA" id="ARBA00022741"/>
    </source>
</evidence>
<keyword evidence="9" id="KW-1185">Reference proteome</keyword>
<dbReference type="SMART" id="SM00382">
    <property type="entry name" value="AAA"/>
    <property type="match status" value="1"/>
</dbReference>
<accession>A0A4V3D4J6</accession>
<dbReference type="PANTHER" id="PTHR42794:SF1">
    <property type="entry name" value="HEMIN IMPORT ATP-BINDING PROTEIN HMUV"/>
    <property type="match status" value="1"/>
</dbReference>
<evidence type="ECO:0000259" key="7">
    <source>
        <dbReference type="PROSITE" id="PS50893"/>
    </source>
</evidence>
<gene>
    <name evidence="8" type="ORF">DFQ45_11264</name>
</gene>